<dbReference type="GO" id="GO:0005634">
    <property type="term" value="C:nucleus"/>
    <property type="evidence" value="ECO:0007669"/>
    <property type="project" value="TreeGrafter"/>
</dbReference>
<dbReference type="InterPro" id="IPR032675">
    <property type="entry name" value="LRR_dom_sf"/>
</dbReference>
<evidence type="ECO:0000259" key="1">
    <source>
        <dbReference type="PROSITE" id="PS50222"/>
    </source>
</evidence>
<dbReference type="GO" id="GO:0031267">
    <property type="term" value="F:small GTPase binding"/>
    <property type="evidence" value="ECO:0007669"/>
    <property type="project" value="TreeGrafter"/>
</dbReference>
<dbReference type="InterPro" id="IPR027038">
    <property type="entry name" value="RanGap"/>
</dbReference>
<reference evidence="2" key="1">
    <citation type="submission" date="2021-02" db="EMBL/GenBank/DDBJ databases">
        <authorList>
            <person name="Dougan E. K."/>
            <person name="Rhodes N."/>
            <person name="Thang M."/>
            <person name="Chan C."/>
        </authorList>
    </citation>
    <scope>NUCLEOTIDE SEQUENCE</scope>
</reference>
<protein>
    <submittedName>
        <fullName evidence="2">NLRC3 protein</fullName>
    </submittedName>
</protein>
<proteinExistence type="predicted"/>
<dbReference type="GO" id="GO:0005509">
    <property type="term" value="F:calcium ion binding"/>
    <property type="evidence" value="ECO:0007669"/>
    <property type="project" value="InterPro"/>
</dbReference>
<dbReference type="EMBL" id="CAJNDS010001502">
    <property type="protein sequence ID" value="CAE7262684.1"/>
    <property type="molecule type" value="Genomic_DNA"/>
</dbReference>
<dbReference type="SMART" id="SM00368">
    <property type="entry name" value="LRR_RI"/>
    <property type="match status" value="5"/>
</dbReference>
<dbReference type="Pfam" id="PF13516">
    <property type="entry name" value="LRR_6"/>
    <property type="match status" value="1"/>
</dbReference>
<keyword evidence="3" id="KW-1185">Reference proteome</keyword>
<dbReference type="SUPFAM" id="SSF52047">
    <property type="entry name" value="RNI-like"/>
    <property type="match status" value="1"/>
</dbReference>
<dbReference type="OrthoDB" id="440904at2759"/>
<comment type="caution">
    <text evidence="2">The sequence shown here is derived from an EMBL/GenBank/DDBJ whole genome shotgun (WGS) entry which is preliminary data.</text>
</comment>
<gene>
    <name evidence="2" type="primary">NLRC3</name>
    <name evidence="2" type="ORF">SNAT2548_LOCUS13789</name>
</gene>
<organism evidence="2 3">
    <name type="scientific">Symbiodinium natans</name>
    <dbReference type="NCBI Taxonomy" id="878477"/>
    <lineage>
        <taxon>Eukaryota</taxon>
        <taxon>Sar</taxon>
        <taxon>Alveolata</taxon>
        <taxon>Dinophyceae</taxon>
        <taxon>Suessiales</taxon>
        <taxon>Symbiodiniaceae</taxon>
        <taxon>Symbiodinium</taxon>
    </lineage>
</organism>
<dbReference type="Proteomes" id="UP000604046">
    <property type="component" value="Unassembled WGS sequence"/>
</dbReference>
<dbReference type="PANTHER" id="PTHR24113:SF15">
    <property type="entry name" value="NACHT DOMAIN-CONTAINING PROTEIN"/>
    <property type="match status" value="1"/>
</dbReference>
<dbReference type="GO" id="GO:0005096">
    <property type="term" value="F:GTPase activator activity"/>
    <property type="evidence" value="ECO:0007669"/>
    <property type="project" value="InterPro"/>
</dbReference>
<evidence type="ECO:0000313" key="3">
    <source>
        <dbReference type="Proteomes" id="UP000604046"/>
    </source>
</evidence>
<dbReference type="InterPro" id="IPR002048">
    <property type="entry name" value="EF_hand_dom"/>
</dbReference>
<sequence>MICGRAATAAAAALQAKEYDLADKTKLADFLEDVDIRLEGGPGTRRISKDALHILVRNLAGDRFTVDMLQGIWQEVSPDREGLLSCEELANCLRRLDPTFELQEPKRYDLAQKQGLADFLKVADIRLVRADFLLKLHREGQRLPRRQEAESAYVESRTALVTHEEVQAWADGKAPDGTQIVSLSHCWESREHCDPYGYQVSKLAKALTGKEWFFIDYVSLFQFQRLSQKQNVSFGRAMQHMHVLYCHDKTSTLRIESLTPEADIAEAERKQECVMMYHHPTGLVKPVSVTKLVKNRTPYKQRGWCVAEREWSSTRTATNLSREVDSPEGEKGGIAPMVPEAFRKDVSGRLKFTHLDDVETVCRLQAEVYKQKAETCKSLRLVDLGAEALEIGLSSLERYPLLESLEIVHCELSKKLPLLLQVIQKKKLAQLHLQHNELFEEDTRQFVEALALQPNGTLEALSLNHERIDVAAVKALSEAINQNQTLKQLSLAGNNIEVVEEGAFALLEALRVSGVEAQLDLTDNDLGQAALAMARALRSREVKGTIAHPVVEFLCKLEDQQFKELDEEQRLELGGNGRHRELLEPLLRALPRLPPLRELRLLLGGSSISTGVARTLATGLAQHNELERLVLGLGQNCLGDQGAQSLASALEELTQLQTLELSLRKNMIGLAGAAAVVGSLQKLQQLTELTVSLRHNELGETEEKNLRATFNALPVTKKKLIFASQASACCSPCWCAAEKANLPSFLAVAAWPSNGPPL</sequence>
<dbReference type="GO" id="GO:0005829">
    <property type="term" value="C:cytosol"/>
    <property type="evidence" value="ECO:0007669"/>
    <property type="project" value="TreeGrafter"/>
</dbReference>
<feature type="domain" description="EF-hand" evidence="1">
    <location>
        <begin position="64"/>
        <end position="99"/>
    </location>
</feature>
<dbReference type="GO" id="GO:0006913">
    <property type="term" value="P:nucleocytoplasmic transport"/>
    <property type="evidence" value="ECO:0007669"/>
    <property type="project" value="TreeGrafter"/>
</dbReference>
<dbReference type="Gene3D" id="3.80.10.10">
    <property type="entry name" value="Ribonuclease Inhibitor"/>
    <property type="match status" value="2"/>
</dbReference>
<dbReference type="InterPro" id="IPR001611">
    <property type="entry name" value="Leu-rich_rpt"/>
</dbReference>
<evidence type="ECO:0000313" key="2">
    <source>
        <dbReference type="EMBL" id="CAE7262684.1"/>
    </source>
</evidence>
<name>A0A812MAI2_9DINO</name>
<accession>A0A812MAI2</accession>
<dbReference type="GO" id="GO:0048471">
    <property type="term" value="C:perinuclear region of cytoplasm"/>
    <property type="evidence" value="ECO:0007669"/>
    <property type="project" value="TreeGrafter"/>
</dbReference>
<dbReference type="PROSITE" id="PS50222">
    <property type="entry name" value="EF_HAND_2"/>
    <property type="match status" value="1"/>
</dbReference>
<dbReference type="AlphaFoldDB" id="A0A812MAI2"/>
<dbReference type="PANTHER" id="PTHR24113">
    <property type="entry name" value="RAN GTPASE-ACTIVATING PROTEIN 1"/>
    <property type="match status" value="1"/>
</dbReference>